<comment type="subcellular location">
    <subcellularLocation>
        <location evidence="1 7">Cell membrane</location>
        <topology evidence="1 7">Multi-pass membrane protein</topology>
    </subcellularLocation>
</comment>
<evidence type="ECO:0000256" key="6">
    <source>
        <dbReference type="ARBA" id="ARBA00023136"/>
    </source>
</evidence>
<sequence length="303" mass="34021">MPRKRRRAWVKKWISIFQNKKMPGKLLPWLLLAPSLGGVSIFVLFPFADVVRRSFQKAVGTGFVGLSNYREVVENQAFQLAAKNTCRFLAVCLPLLLGLSLLFAVLLTETFAQSKSSGILKAGFLLPMAVPAASVVVFWKLLFDQNGILNEALGVFGIRGSDYRNSSCAFAVLVAVYLWKNTGYDMILWIAGLMSIPDSLYEAARIDGAGQRQCFWYITCPLLAPTGFLTGILSLVNAFKVFREAWQIGGNYPHDSIYLLQNLFNNWFLKLDMQKMTAAAVMLALVLALILLFSQKMEKRWRQ</sequence>
<dbReference type="CDD" id="cd06261">
    <property type="entry name" value="TM_PBP2"/>
    <property type="match status" value="1"/>
</dbReference>
<evidence type="ECO:0000259" key="8">
    <source>
        <dbReference type="PROSITE" id="PS50928"/>
    </source>
</evidence>
<feature type="transmembrane region" description="Helical" evidence="7">
    <location>
        <begin position="26"/>
        <end position="48"/>
    </location>
</feature>
<comment type="caution">
    <text evidence="9">The sequence shown here is derived from an EMBL/GenBank/DDBJ whole genome shotgun (WGS) entry which is preliminary data.</text>
</comment>
<evidence type="ECO:0000313" key="9">
    <source>
        <dbReference type="EMBL" id="HJC64391.1"/>
    </source>
</evidence>
<accession>A0A9D2TCU2</accession>
<organism evidence="9 10">
    <name type="scientific">Candidatus Blautia merdavium</name>
    <dbReference type="NCBI Taxonomy" id="2838494"/>
    <lineage>
        <taxon>Bacteria</taxon>
        <taxon>Bacillati</taxon>
        <taxon>Bacillota</taxon>
        <taxon>Clostridia</taxon>
        <taxon>Lachnospirales</taxon>
        <taxon>Lachnospiraceae</taxon>
        <taxon>Blautia</taxon>
    </lineage>
</organism>
<keyword evidence="6 7" id="KW-0472">Membrane</keyword>
<dbReference type="PROSITE" id="PS50928">
    <property type="entry name" value="ABC_TM1"/>
    <property type="match status" value="1"/>
</dbReference>
<dbReference type="EMBL" id="DWVZ01000165">
    <property type="protein sequence ID" value="HJC64391.1"/>
    <property type="molecule type" value="Genomic_DNA"/>
</dbReference>
<keyword evidence="3" id="KW-1003">Cell membrane</keyword>
<proteinExistence type="inferred from homology"/>
<dbReference type="Gene3D" id="1.10.3720.10">
    <property type="entry name" value="MetI-like"/>
    <property type="match status" value="1"/>
</dbReference>
<dbReference type="InterPro" id="IPR000515">
    <property type="entry name" value="MetI-like"/>
</dbReference>
<name>A0A9D2TCU2_9FIRM</name>
<dbReference type="PANTHER" id="PTHR30193">
    <property type="entry name" value="ABC TRANSPORTER PERMEASE PROTEIN"/>
    <property type="match status" value="1"/>
</dbReference>
<keyword evidence="4 7" id="KW-0812">Transmembrane</keyword>
<feature type="transmembrane region" description="Helical" evidence="7">
    <location>
        <begin position="214"/>
        <end position="236"/>
    </location>
</feature>
<keyword evidence="2 7" id="KW-0813">Transport</keyword>
<dbReference type="PANTHER" id="PTHR30193:SF37">
    <property type="entry name" value="INNER MEMBRANE ABC TRANSPORTER PERMEASE PROTEIN YCJO"/>
    <property type="match status" value="1"/>
</dbReference>
<dbReference type="Proteomes" id="UP000823886">
    <property type="component" value="Unassembled WGS sequence"/>
</dbReference>
<dbReference type="GO" id="GO:0055085">
    <property type="term" value="P:transmembrane transport"/>
    <property type="evidence" value="ECO:0007669"/>
    <property type="project" value="InterPro"/>
</dbReference>
<feature type="domain" description="ABC transmembrane type-1" evidence="8">
    <location>
        <begin position="82"/>
        <end position="294"/>
    </location>
</feature>
<evidence type="ECO:0000256" key="2">
    <source>
        <dbReference type="ARBA" id="ARBA00022448"/>
    </source>
</evidence>
<feature type="transmembrane region" description="Helical" evidence="7">
    <location>
        <begin position="276"/>
        <end position="294"/>
    </location>
</feature>
<keyword evidence="5 7" id="KW-1133">Transmembrane helix</keyword>
<dbReference type="Pfam" id="PF00528">
    <property type="entry name" value="BPD_transp_1"/>
    <property type="match status" value="1"/>
</dbReference>
<comment type="similarity">
    <text evidence="7">Belongs to the binding-protein-dependent transport system permease family.</text>
</comment>
<evidence type="ECO:0000256" key="3">
    <source>
        <dbReference type="ARBA" id="ARBA00022475"/>
    </source>
</evidence>
<evidence type="ECO:0000256" key="1">
    <source>
        <dbReference type="ARBA" id="ARBA00004651"/>
    </source>
</evidence>
<reference evidence="9" key="1">
    <citation type="journal article" date="2021" name="PeerJ">
        <title>Extensive microbial diversity within the chicken gut microbiome revealed by metagenomics and culture.</title>
        <authorList>
            <person name="Gilroy R."/>
            <person name="Ravi A."/>
            <person name="Getino M."/>
            <person name="Pursley I."/>
            <person name="Horton D.L."/>
            <person name="Alikhan N.F."/>
            <person name="Baker D."/>
            <person name="Gharbi K."/>
            <person name="Hall N."/>
            <person name="Watson M."/>
            <person name="Adriaenssens E.M."/>
            <person name="Foster-Nyarko E."/>
            <person name="Jarju S."/>
            <person name="Secka A."/>
            <person name="Antonio M."/>
            <person name="Oren A."/>
            <person name="Chaudhuri R.R."/>
            <person name="La Ragione R."/>
            <person name="Hildebrand F."/>
            <person name="Pallen M.J."/>
        </authorList>
    </citation>
    <scope>NUCLEOTIDE SEQUENCE</scope>
    <source>
        <strain evidence="9">ChiBcec2-3848</strain>
    </source>
</reference>
<dbReference type="InterPro" id="IPR035906">
    <property type="entry name" value="MetI-like_sf"/>
</dbReference>
<gene>
    <name evidence="9" type="ORF">H9753_12370</name>
</gene>
<reference evidence="9" key="2">
    <citation type="submission" date="2021-04" db="EMBL/GenBank/DDBJ databases">
        <authorList>
            <person name="Gilroy R."/>
        </authorList>
    </citation>
    <scope>NUCLEOTIDE SEQUENCE</scope>
    <source>
        <strain evidence="9">ChiBcec2-3848</strain>
    </source>
</reference>
<dbReference type="GO" id="GO:0005886">
    <property type="term" value="C:plasma membrane"/>
    <property type="evidence" value="ECO:0007669"/>
    <property type="project" value="UniProtKB-SubCell"/>
</dbReference>
<evidence type="ECO:0000313" key="10">
    <source>
        <dbReference type="Proteomes" id="UP000823886"/>
    </source>
</evidence>
<dbReference type="InterPro" id="IPR051393">
    <property type="entry name" value="ABC_transporter_permease"/>
</dbReference>
<dbReference type="SUPFAM" id="SSF161098">
    <property type="entry name" value="MetI-like"/>
    <property type="match status" value="1"/>
</dbReference>
<evidence type="ECO:0000256" key="4">
    <source>
        <dbReference type="ARBA" id="ARBA00022692"/>
    </source>
</evidence>
<feature type="transmembrane region" description="Helical" evidence="7">
    <location>
        <begin position="88"/>
        <end position="107"/>
    </location>
</feature>
<evidence type="ECO:0000256" key="7">
    <source>
        <dbReference type="RuleBase" id="RU363032"/>
    </source>
</evidence>
<feature type="transmembrane region" description="Helical" evidence="7">
    <location>
        <begin position="119"/>
        <end position="143"/>
    </location>
</feature>
<evidence type="ECO:0000256" key="5">
    <source>
        <dbReference type="ARBA" id="ARBA00022989"/>
    </source>
</evidence>
<protein>
    <submittedName>
        <fullName evidence="9">Sugar ABC transporter permease</fullName>
    </submittedName>
</protein>
<dbReference type="AlphaFoldDB" id="A0A9D2TCU2"/>